<organism evidence="2 3">
    <name type="scientific">Candidatus Chloroploca asiatica</name>
    <dbReference type="NCBI Taxonomy" id="1506545"/>
    <lineage>
        <taxon>Bacteria</taxon>
        <taxon>Bacillati</taxon>
        <taxon>Chloroflexota</taxon>
        <taxon>Chloroflexia</taxon>
        <taxon>Chloroflexales</taxon>
        <taxon>Chloroflexineae</taxon>
        <taxon>Oscillochloridaceae</taxon>
        <taxon>Candidatus Chloroploca</taxon>
    </lineage>
</organism>
<comment type="caution">
    <text evidence="2">The sequence shown here is derived from an EMBL/GenBank/DDBJ whole genome shotgun (WGS) entry which is preliminary data.</text>
</comment>
<dbReference type="PANTHER" id="PTHR34301">
    <property type="entry name" value="DNA-BINDING PROTEIN-RELATED"/>
    <property type="match status" value="1"/>
</dbReference>
<dbReference type="PANTHER" id="PTHR34301:SF8">
    <property type="entry name" value="ATPASE DOMAIN-CONTAINING PROTEIN"/>
    <property type="match status" value="1"/>
</dbReference>
<dbReference type="SUPFAM" id="SSF52540">
    <property type="entry name" value="P-loop containing nucleoside triphosphate hydrolases"/>
    <property type="match status" value="1"/>
</dbReference>
<name>A0A2H3KHA9_9CHLR</name>
<dbReference type="Pfam" id="PF13191">
    <property type="entry name" value="AAA_16"/>
    <property type="match status" value="1"/>
</dbReference>
<dbReference type="OrthoDB" id="144835at2"/>
<dbReference type="InterPro" id="IPR027417">
    <property type="entry name" value="P-loop_NTPase"/>
</dbReference>
<accession>A0A2H3KHA9</accession>
<sequence>MITEVVIAAATEAVFGYLLSESGLATQIRQRLQPDPLKAAFKQALTDAFHQFAQTHPDLVASLFDEHLLTQPAVAKLLAQSLRRDNAPDGAALAALYVEHVGSRPERRATLQAAIEPAADDLLTALRDELRTKAEFQALFDSQAFDQMAKDAGKTAIEVAAMRQFLEQIVALLAQPSPTPEPTQPNQPVVPGTTPGLIGRAPRDKPNPFIAGIAVPPERFYGRAHERQAIRSRIGAVTAQSISLVGHFRSGKSSLLEYIDQRITEFCSAPQSGVVARISLADSRHRSAQGINEGLRRAILKATGEAPWQQDENNDTYALEDGLERLARQGRRTILLIDEFQAFDDKEKFYEWGRNWRSQAEKPRLALALVVASHRPIPEIYKERLVDSPFGNLFTQERLHPLEPHECLRLLRDGFATNNEQPSAADEALVAELAGGWPFYIQLAASLLWELNDHAAVRREFACQARPHFERLWKYLHPTEQAALRAIVSGGSAPGTALQTELAEQCLLSEDGQIFSRVFAEFIRGL</sequence>
<dbReference type="RefSeq" id="WP_097654728.1">
    <property type="nucleotide sequence ID" value="NZ_LYXE01000159.1"/>
</dbReference>
<dbReference type="AlphaFoldDB" id="A0A2H3KHA9"/>
<evidence type="ECO:0000259" key="1">
    <source>
        <dbReference type="Pfam" id="PF13191"/>
    </source>
</evidence>
<gene>
    <name evidence="2" type="ORF">A9Q02_19045</name>
</gene>
<reference evidence="2 3" key="1">
    <citation type="submission" date="2016-05" db="EMBL/GenBank/DDBJ databases">
        <authorList>
            <person name="Lavstsen T."/>
            <person name="Jespersen J.S."/>
        </authorList>
    </citation>
    <scope>NUCLEOTIDE SEQUENCE [LARGE SCALE GENOMIC DNA]</scope>
    <source>
        <strain evidence="2 3">B7-9</strain>
    </source>
</reference>
<dbReference type="EMBL" id="LYXE01000159">
    <property type="protein sequence ID" value="PDV97149.1"/>
    <property type="molecule type" value="Genomic_DNA"/>
</dbReference>
<protein>
    <recommendedName>
        <fullName evidence="1">Orc1-like AAA ATPase domain-containing protein</fullName>
    </recommendedName>
</protein>
<dbReference type="Proteomes" id="UP000220922">
    <property type="component" value="Unassembled WGS sequence"/>
</dbReference>
<proteinExistence type="predicted"/>
<feature type="domain" description="Orc1-like AAA ATPase" evidence="1">
    <location>
        <begin position="219"/>
        <end position="345"/>
    </location>
</feature>
<evidence type="ECO:0000313" key="3">
    <source>
        <dbReference type="Proteomes" id="UP000220922"/>
    </source>
</evidence>
<evidence type="ECO:0000313" key="2">
    <source>
        <dbReference type="EMBL" id="PDV97149.1"/>
    </source>
</evidence>
<dbReference type="InterPro" id="IPR041664">
    <property type="entry name" value="AAA_16"/>
</dbReference>
<keyword evidence="3" id="KW-1185">Reference proteome</keyword>
<dbReference type="Gene3D" id="3.40.50.300">
    <property type="entry name" value="P-loop containing nucleotide triphosphate hydrolases"/>
    <property type="match status" value="1"/>
</dbReference>